<gene>
    <name evidence="3" type="ordered locus">Hmuk_1710</name>
</gene>
<dbReference type="SMART" id="SM00966">
    <property type="entry name" value="SpoVT_AbrB"/>
    <property type="match status" value="1"/>
</dbReference>
<dbReference type="HOGENOM" id="CLU_184174_1_0_2"/>
<dbReference type="SUPFAM" id="SSF89447">
    <property type="entry name" value="AbrB/MazE/MraZ-like"/>
    <property type="match status" value="1"/>
</dbReference>
<protein>
    <submittedName>
        <fullName evidence="3">Transcriptional regulator, AbrB family</fullName>
    </submittedName>
</protein>
<dbReference type="InterPro" id="IPR007159">
    <property type="entry name" value="SpoVT-AbrB_dom"/>
</dbReference>
<dbReference type="AlphaFoldDB" id="C7P402"/>
<organism evidence="3 4">
    <name type="scientific">Halomicrobium mukohataei (strain ATCC 700874 / DSM 12286 / JCM 9738 / NCIMB 13541)</name>
    <name type="common">Haloarcula mukohataei</name>
    <dbReference type="NCBI Taxonomy" id="485914"/>
    <lineage>
        <taxon>Archaea</taxon>
        <taxon>Methanobacteriati</taxon>
        <taxon>Methanobacteriota</taxon>
        <taxon>Stenosarchaea group</taxon>
        <taxon>Halobacteria</taxon>
        <taxon>Halobacteriales</taxon>
        <taxon>Haloarculaceae</taxon>
        <taxon>Halomicrobium</taxon>
    </lineage>
</organism>
<dbReference type="eggNOG" id="arCOG04501">
    <property type="taxonomic scope" value="Archaea"/>
</dbReference>
<dbReference type="Proteomes" id="UP000001746">
    <property type="component" value="Chromosome"/>
</dbReference>
<feature type="region of interest" description="Disordered" evidence="1">
    <location>
        <begin position="60"/>
        <end position="81"/>
    </location>
</feature>
<sequence length="81" mass="8743">MAINMGTSDETTVSERGGVTIPSEIREALSIEAGDKIRWTVEEGDVMVEVVHQREGVFDDFEPMSMGGDGGTAHNTSGEER</sequence>
<name>C7P402_HALMD</name>
<dbReference type="NCBIfam" id="TIGR01439">
    <property type="entry name" value="lp_hng_hel_AbrB"/>
    <property type="match status" value="1"/>
</dbReference>
<dbReference type="InterPro" id="IPR037914">
    <property type="entry name" value="SpoVT-AbrB_sf"/>
</dbReference>
<dbReference type="Pfam" id="PF04014">
    <property type="entry name" value="MazE_antitoxin"/>
    <property type="match status" value="1"/>
</dbReference>
<dbReference type="Gene3D" id="2.10.260.10">
    <property type="match status" value="1"/>
</dbReference>
<evidence type="ECO:0000313" key="4">
    <source>
        <dbReference type="Proteomes" id="UP000001746"/>
    </source>
</evidence>
<accession>C7P402</accession>
<evidence type="ECO:0000256" key="1">
    <source>
        <dbReference type="SAM" id="MobiDB-lite"/>
    </source>
</evidence>
<evidence type="ECO:0000313" key="3">
    <source>
        <dbReference type="EMBL" id="ACV47824.1"/>
    </source>
</evidence>
<dbReference type="EMBL" id="CP001688">
    <property type="protein sequence ID" value="ACV47824.1"/>
    <property type="molecule type" value="Genomic_DNA"/>
</dbReference>
<keyword evidence="4" id="KW-1185">Reference proteome</keyword>
<proteinExistence type="predicted"/>
<dbReference type="KEGG" id="hmu:Hmuk_1710"/>
<reference evidence="3 4" key="1">
    <citation type="journal article" date="2009" name="Stand. Genomic Sci.">
        <title>Complete genome sequence of Halomicrobium mukohataei type strain (arg-2).</title>
        <authorList>
            <person name="Tindall B.J."/>
            <person name="Schneider S."/>
            <person name="Lapidus A."/>
            <person name="Copeland A."/>
            <person name="Glavina Del Rio T."/>
            <person name="Nolan M."/>
            <person name="Lucas S."/>
            <person name="Chen F."/>
            <person name="Tice H."/>
            <person name="Cheng J.F."/>
            <person name="Saunders E."/>
            <person name="Bruce D."/>
            <person name="Goodwin L."/>
            <person name="Pitluck S."/>
            <person name="Mikhailova N."/>
            <person name="Pati A."/>
            <person name="Ivanova N."/>
            <person name="Mavrommatis K."/>
            <person name="Chen A."/>
            <person name="Palaniappan K."/>
            <person name="Chain P."/>
            <person name="Land M."/>
            <person name="Hauser L."/>
            <person name="Chang Y.J."/>
            <person name="Jeffries C.D."/>
            <person name="Brettin T."/>
            <person name="Han C."/>
            <person name="Rohde M."/>
            <person name="Goker M."/>
            <person name="Bristow J."/>
            <person name="Eisen J.A."/>
            <person name="Markowitz V."/>
            <person name="Hugenholtz P."/>
            <person name="Klenk H.P."/>
            <person name="Kyrpides N.C."/>
            <person name="Detter J.C."/>
        </authorList>
    </citation>
    <scope>NUCLEOTIDE SEQUENCE [LARGE SCALE GENOMIC DNA]</scope>
    <source>
        <strain evidence="4">ATCC 700874 / DSM 12286 / JCM 9738 / NCIMB 13541</strain>
    </source>
</reference>
<dbReference type="STRING" id="485914.Hmuk_1710"/>
<dbReference type="GO" id="GO:0003677">
    <property type="term" value="F:DNA binding"/>
    <property type="evidence" value="ECO:0007669"/>
    <property type="project" value="InterPro"/>
</dbReference>
<feature type="domain" description="SpoVT-AbrB" evidence="2">
    <location>
        <begin position="11"/>
        <end position="56"/>
    </location>
</feature>
<evidence type="ECO:0000259" key="2">
    <source>
        <dbReference type="SMART" id="SM00966"/>
    </source>
</evidence>